<dbReference type="OrthoDB" id="7881929at2759"/>
<dbReference type="AlphaFoldDB" id="A0A8K0P0I3"/>
<comment type="caution">
    <text evidence="2">The sequence shown here is derived from an EMBL/GenBank/DDBJ whole genome shotgun (WGS) entry which is preliminary data.</text>
</comment>
<sequence length="93" mass="10810">MTTNDKEGSRNYVERITGTQNINSVLQHFLREVRGQSAKCKLCRKILKTMYVANGRMWNVAKRSELRENSGENDEHPKTKIKKMKVCSGPERR</sequence>
<gene>
    <name evidence="2" type="ORF">J437_LFUL009743</name>
</gene>
<reference evidence="2" key="2">
    <citation type="submission" date="2017-10" db="EMBL/GenBank/DDBJ databases">
        <title>Ladona fulva Genome sequencing and assembly.</title>
        <authorList>
            <person name="Murali S."/>
            <person name="Richards S."/>
            <person name="Bandaranaike D."/>
            <person name="Bellair M."/>
            <person name="Blankenburg K."/>
            <person name="Chao H."/>
            <person name="Dinh H."/>
            <person name="Doddapaneni H."/>
            <person name="Dugan-Rocha S."/>
            <person name="Elkadiri S."/>
            <person name="Gnanaolivu R."/>
            <person name="Hernandez B."/>
            <person name="Skinner E."/>
            <person name="Javaid M."/>
            <person name="Lee S."/>
            <person name="Li M."/>
            <person name="Ming W."/>
            <person name="Munidasa M."/>
            <person name="Muniz J."/>
            <person name="Nguyen L."/>
            <person name="Hughes D."/>
            <person name="Osuji N."/>
            <person name="Pu L.-L."/>
            <person name="Puazo M."/>
            <person name="Qu C."/>
            <person name="Quiroz J."/>
            <person name="Raj R."/>
            <person name="Weissenberger G."/>
            <person name="Xin Y."/>
            <person name="Zou X."/>
            <person name="Han Y."/>
            <person name="Worley K."/>
            <person name="Muzny D."/>
            <person name="Gibbs R."/>
        </authorList>
    </citation>
    <scope>NUCLEOTIDE SEQUENCE</scope>
    <source>
        <strain evidence="2">Sampled in the wild</strain>
    </source>
</reference>
<evidence type="ECO:0000256" key="1">
    <source>
        <dbReference type="SAM" id="MobiDB-lite"/>
    </source>
</evidence>
<reference evidence="2" key="1">
    <citation type="submission" date="2013-04" db="EMBL/GenBank/DDBJ databases">
        <authorList>
            <person name="Qu J."/>
            <person name="Murali S.C."/>
            <person name="Bandaranaike D."/>
            <person name="Bellair M."/>
            <person name="Blankenburg K."/>
            <person name="Chao H."/>
            <person name="Dinh H."/>
            <person name="Doddapaneni H."/>
            <person name="Downs B."/>
            <person name="Dugan-Rocha S."/>
            <person name="Elkadiri S."/>
            <person name="Gnanaolivu R.D."/>
            <person name="Hernandez B."/>
            <person name="Javaid M."/>
            <person name="Jayaseelan J.C."/>
            <person name="Lee S."/>
            <person name="Li M."/>
            <person name="Ming W."/>
            <person name="Munidasa M."/>
            <person name="Muniz J."/>
            <person name="Nguyen L."/>
            <person name="Ongeri F."/>
            <person name="Osuji N."/>
            <person name="Pu L.-L."/>
            <person name="Puazo M."/>
            <person name="Qu C."/>
            <person name="Quiroz J."/>
            <person name="Raj R."/>
            <person name="Weissenberger G."/>
            <person name="Xin Y."/>
            <person name="Zou X."/>
            <person name="Han Y."/>
            <person name="Richards S."/>
            <person name="Worley K."/>
            <person name="Muzny D."/>
            <person name="Gibbs R."/>
        </authorList>
    </citation>
    <scope>NUCLEOTIDE SEQUENCE</scope>
    <source>
        <strain evidence="2">Sampled in the wild</strain>
    </source>
</reference>
<name>A0A8K0P0I3_LADFU</name>
<evidence type="ECO:0000313" key="2">
    <source>
        <dbReference type="EMBL" id="KAG8228966.1"/>
    </source>
</evidence>
<dbReference type="Proteomes" id="UP000792457">
    <property type="component" value="Unassembled WGS sequence"/>
</dbReference>
<proteinExistence type="predicted"/>
<organism evidence="2 3">
    <name type="scientific">Ladona fulva</name>
    <name type="common">Scarce chaser dragonfly</name>
    <name type="synonym">Libellula fulva</name>
    <dbReference type="NCBI Taxonomy" id="123851"/>
    <lineage>
        <taxon>Eukaryota</taxon>
        <taxon>Metazoa</taxon>
        <taxon>Ecdysozoa</taxon>
        <taxon>Arthropoda</taxon>
        <taxon>Hexapoda</taxon>
        <taxon>Insecta</taxon>
        <taxon>Pterygota</taxon>
        <taxon>Palaeoptera</taxon>
        <taxon>Odonata</taxon>
        <taxon>Epiprocta</taxon>
        <taxon>Anisoptera</taxon>
        <taxon>Libelluloidea</taxon>
        <taxon>Libellulidae</taxon>
        <taxon>Ladona</taxon>
    </lineage>
</organism>
<protein>
    <submittedName>
        <fullName evidence="2">Uncharacterized protein</fullName>
    </submittedName>
</protein>
<feature type="region of interest" description="Disordered" evidence="1">
    <location>
        <begin position="64"/>
        <end position="93"/>
    </location>
</feature>
<accession>A0A8K0P0I3</accession>
<dbReference type="EMBL" id="KZ308403">
    <property type="protein sequence ID" value="KAG8228966.1"/>
    <property type="molecule type" value="Genomic_DNA"/>
</dbReference>
<feature type="compositionally biased region" description="Basic and acidic residues" evidence="1">
    <location>
        <begin position="64"/>
        <end position="78"/>
    </location>
</feature>
<evidence type="ECO:0000313" key="3">
    <source>
        <dbReference type="Proteomes" id="UP000792457"/>
    </source>
</evidence>
<keyword evidence="3" id="KW-1185">Reference proteome</keyword>